<dbReference type="GO" id="GO:0006890">
    <property type="term" value="P:retrograde vesicle-mediated transport, Golgi to endoplasmic reticulum"/>
    <property type="evidence" value="ECO:0007669"/>
    <property type="project" value="InterPro"/>
</dbReference>
<feature type="compositionally biased region" description="Gly residues" evidence="10">
    <location>
        <begin position="307"/>
        <end position="316"/>
    </location>
</feature>
<evidence type="ECO:0000256" key="5">
    <source>
        <dbReference type="ARBA" id="ARBA00022892"/>
    </source>
</evidence>
<comment type="subcellular location">
    <subcellularLocation>
        <location evidence="1">Endoplasmic reticulum membrane</location>
        <topology evidence="1">Single-pass type IV membrane protein</topology>
    </subcellularLocation>
</comment>
<proteinExistence type="inferred from homology"/>
<dbReference type="GO" id="GO:0005484">
    <property type="term" value="F:SNAP receptor activity"/>
    <property type="evidence" value="ECO:0007669"/>
    <property type="project" value="InterPro"/>
</dbReference>
<gene>
    <name evidence="12" type="ORF">MAM_01966</name>
</gene>
<protein>
    <submittedName>
        <fullName evidence="12">Sec20 domain protein</fullName>
    </submittedName>
</protein>
<sequence length="405" mass="44627">MSLAGLQGRFSALQGTTHQLRELIDQLAHVDFQPGSVPRGTDEESSVSGELSAEISQLLRNALDEQELLREEAKFVRPEDDDKTTLTDAVDRLGAELARCRVDFRKARLSARESLIRAQRLERQLLVQSYSLPVSASVSEPDSPRPEAGPPRAGEAVHGPRRHVEQHLHSNLSLSEDERRTVGAGSDVTDALRRTHDLIAAELFRSEYAHQTLTESSATLKQLDESYTTMGSMLASSRDLLGTLLRSQKSDTWYLQTAMYMLMATGAWLLFRRLLYGPMWYLVWLPLRIVFGVGSKAGGMMMPRGAGESGKTGGVGETSKVSVGGLPREDLPTAQVRRARDVGEGGGDSVIEEVAKIVDEADKLGNLGGQGNGHLRDAEDRPRNPLKRVWEPEPEPEPDTQRDEL</sequence>
<evidence type="ECO:0000256" key="6">
    <source>
        <dbReference type="ARBA" id="ARBA00022989"/>
    </source>
</evidence>
<evidence type="ECO:0000313" key="12">
    <source>
        <dbReference type="EMBL" id="KHO00043.1"/>
    </source>
</evidence>
<dbReference type="EMBL" id="AZHE01000003">
    <property type="protein sequence ID" value="KHO00043.1"/>
    <property type="molecule type" value="Genomic_DNA"/>
</dbReference>
<keyword evidence="6" id="KW-1133">Transmembrane helix</keyword>
<keyword evidence="7" id="KW-0175">Coiled coil</keyword>
<name>A0A0B2X2R8_METAS</name>
<evidence type="ECO:0000256" key="4">
    <source>
        <dbReference type="ARBA" id="ARBA00022824"/>
    </source>
</evidence>
<dbReference type="GeneID" id="63736421"/>
<keyword evidence="3" id="KW-0812">Transmembrane</keyword>
<comment type="caution">
    <text evidence="12">The sequence shown here is derived from an EMBL/GenBank/DDBJ whole genome shotgun (WGS) entry which is preliminary data.</text>
</comment>
<evidence type="ECO:0000313" key="13">
    <source>
        <dbReference type="Proteomes" id="UP000030816"/>
    </source>
</evidence>
<dbReference type="GO" id="GO:0031201">
    <property type="term" value="C:SNARE complex"/>
    <property type="evidence" value="ECO:0007669"/>
    <property type="project" value="TreeGrafter"/>
</dbReference>
<dbReference type="AlphaFoldDB" id="A0A0B2X2R8"/>
<dbReference type="OrthoDB" id="46868at2759"/>
<feature type="region of interest" description="Disordered" evidence="10">
    <location>
        <begin position="134"/>
        <end position="163"/>
    </location>
</feature>
<feature type="region of interest" description="Disordered" evidence="10">
    <location>
        <begin position="306"/>
        <end position="328"/>
    </location>
</feature>
<dbReference type="InterPro" id="IPR005606">
    <property type="entry name" value="Sec20"/>
</dbReference>
<keyword evidence="5" id="KW-0931">ER-Golgi transport</keyword>
<dbReference type="PANTHER" id="PTHR12825:SF0">
    <property type="entry name" value="VESICLE TRANSPORT PROTEIN SEC20"/>
    <property type="match status" value="1"/>
</dbReference>
<dbReference type="Proteomes" id="UP000030816">
    <property type="component" value="Unassembled WGS sequence"/>
</dbReference>
<evidence type="ECO:0000256" key="10">
    <source>
        <dbReference type="SAM" id="MobiDB-lite"/>
    </source>
</evidence>
<evidence type="ECO:0000256" key="7">
    <source>
        <dbReference type="ARBA" id="ARBA00023054"/>
    </source>
</evidence>
<dbReference type="PANTHER" id="PTHR12825">
    <property type="entry name" value="BNIP1-RELATED"/>
    <property type="match status" value="1"/>
</dbReference>
<dbReference type="Pfam" id="PF03908">
    <property type="entry name" value="Sec20"/>
    <property type="match status" value="1"/>
</dbReference>
<dbReference type="RefSeq" id="XP_040681108.1">
    <property type="nucleotide sequence ID" value="XM_040820765.1"/>
</dbReference>
<reference evidence="12 13" key="1">
    <citation type="journal article" date="2014" name="Proc. Natl. Acad. Sci. U.S.A.">
        <title>Trajectory and genomic determinants of fungal-pathogen speciation and host adaptation.</title>
        <authorList>
            <person name="Hu X."/>
            <person name="Xiao G."/>
            <person name="Zheng P."/>
            <person name="Shang Y."/>
            <person name="Su Y."/>
            <person name="Zhang X."/>
            <person name="Liu X."/>
            <person name="Zhan S."/>
            <person name="St Leger R.J."/>
            <person name="Wang C."/>
        </authorList>
    </citation>
    <scope>NUCLEOTIDE SEQUENCE [LARGE SCALE GENOMIC DNA]</scope>
    <source>
        <strain evidence="12 13">ARSEF 1941</strain>
    </source>
</reference>
<keyword evidence="13" id="KW-1185">Reference proteome</keyword>
<organism evidence="12 13">
    <name type="scientific">Metarhizium album (strain ARSEF 1941)</name>
    <dbReference type="NCBI Taxonomy" id="1081103"/>
    <lineage>
        <taxon>Eukaryota</taxon>
        <taxon>Fungi</taxon>
        <taxon>Dikarya</taxon>
        <taxon>Ascomycota</taxon>
        <taxon>Pezizomycotina</taxon>
        <taxon>Sordariomycetes</taxon>
        <taxon>Hypocreomycetidae</taxon>
        <taxon>Hypocreales</taxon>
        <taxon>Clavicipitaceae</taxon>
        <taxon>Metarhizium</taxon>
    </lineage>
</organism>
<evidence type="ECO:0000259" key="11">
    <source>
        <dbReference type="Pfam" id="PF03908"/>
    </source>
</evidence>
<evidence type="ECO:0000256" key="8">
    <source>
        <dbReference type="ARBA" id="ARBA00023136"/>
    </source>
</evidence>
<keyword evidence="8" id="KW-0472">Membrane</keyword>
<evidence type="ECO:0000256" key="1">
    <source>
        <dbReference type="ARBA" id="ARBA00004163"/>
    </source>
</evidence>
<feature type="compositionally biased region" description="Basic and acidic residues" evidence="10">
    <location>
        <begin position="374"/>
        <end position="391"/>
    </location>
</feature>
<keyword evidence="4" id="KW-0256">Endoplasmic reticulum</keyword>
<evidence type="ECO:0000256" key="3">
    <source>
        <dbReference type="ARBA" id="ARBA00022692"/>
    </source>
</evidence>
<dbReference type="HOGENOM" id="CLU_038503_0_0_1"/>
<dbReference type="GO" id="GO:0005789">
    <property type="term" value="C:endoplasmic reticulum membrane"/>
    <property type="evidence" value="ECO:0007669"/>
    <property type="project" value="UniProtKB-SubCell"/>
</dbReference>
<feature type="domain" description="Sec20 C-terminal" evidence="11">
    <location>
        <begin position="186"/>
        <end position="274"/>
    </location>
</feature>
<keyword evidence="2" id="KW-0813">Transport</keyword>
<dbReference type="InterPro" id="IPR056173">
    <property type="entry name" value="Sec20_C"/>
</dbReference>
<feature type="region of interest" description="Disordered" evidence="10">
    <location>
        <begin position="363"/>
        <end position="405"/>
    </location>
</feature>
<accession>A0A0B2X2R8</accession>
<evidence type="ECO:0000256" key="2">
    <source>
        <dbReference type="ARBA" id="ARBA00022448"/>
    </source>
</evidence>
<evidence type="ECO:0000256" key="9">
    <source>
        <dbReference type="ARBA" id="ARBA00037934"/>
    </source>
</evidence>
<comment type="similarity">
    <text evidence="9">Belongs to the SEC20 family.</text>
</comment>